<evidence type="ECO:0000256" key="1">
    <source>
        <dbReference type="SAM" id="Phobius"/>
    </source>
</evidence>
<keyword evidence="1" id="KW-0472">Membrane</keyword>
<accession>A0AA35WTA8</accession>
<sequence length="196" mass="20734">MTLITGRRLSPNLILCALTLCAVLGLWSGLAGAAWGQDILGQDSRRNESVTGPYTVVVDAQSLPSLQSVQFFITITETAPGTRAEDLTVSVLTTWSGSDDTGENIALSPNVPGLYTATLRFDPGRWETTILIEPPSGGSYGADAFVFDVPKPTSDSTAGFVFIGVAVVLIVGAGYLTWRIRQNQKARVGARGDASQ</sequence>
<keyword evidence="4" id="KW-1185">Reference proteome</keyword>
<feature type="transmembrane region" description="Helical" evidence="1">
    <location>
        <begin position="158"/>
        <end position="178"/>
    </location>
</feature>
<evidence type="ECO:0000313" key="3">
    <source>
        <dbReference type="EMBL" id="CAI8028166.1"/>
    </source>
</evidence>
<feature type="signal peptide" evidence="2">
    <location>
        <begin position="1"/>
        <end position="36"/>
    </location>
</feature>
<comment type="caution">
    <text evidence="3">The sequence shown here is derived from an EMBL/GenBank/DDBJ whole genome shotgun (WGS) entry which is preliminary data.</text>
</comment>
<keyword evidence="2" id="KW-0732">Signal</keyword>
<dbReference type="EMBL" id="CASHTH010002320">
    <property type="protein sequence ID" value="CAI8028166.1"/>
    <property type="molecule type" value="Genomic_DNA"/>
</dbReference>
<keyword evidence="1" id="KW-0812">Transmembrane</keyword>
<evidence type="ECO:0000256" key="2">
    <source>
        <dbReference type="SAM" id="SignalP"/>
    </source>
</evidence>
<protein>
    <recommendedName>
        <fullName evidence="5">YtkA-like domain-containing protein</fullName>
    </recommendedName>
</protein>
<reference evidence="3" key="1">
    <citation type="submission" date="2023-03" db="EMBL/GenBank/DDBJ databases">
        <authorList>
            <person name="Steffen K."/>
            <person name="Cardenas P."/>
        </authorList>
    </citation>
    <scope>NUCLEOTIDE SEQUENCE</scope>
</reference>
<feature type="chain" id="PRO_5041384117" description="YtkA-like domain-containing protein" evidence="2">
    <location>
        <begin position="37"/>
        <end position="196"/>
    </location>
</feature>
<keyword evidence="1" id="KW-1133">Transmembrane helix</keyword>
<dbReference type="AlphaFoldDB" id="A0AA35WTA8"/>
<evidence type="ECO:0000313" key="4">
    <source>
        <dbReference type="Proteomes" id="UP001174909"/>
    </source>
</evidence>
<dbReference type="Proteomes" id="UP001174909">
    <property type="component" value="Unassembled WGS sequence"/>
</dbReference>
<proteinExistence type="predicted"/>
<name>A0AA35WTA8_GEOBA</name>
<gene>
    <name evidence="3" type="ORF">GBAR_LOCUS16062</name>
</gene>
<organism evidence="3 4">
    <name type="scientific">Geodia barretti</name>
    <name type="common">Barrett's horny sponge</name>
    <dbReference type="NCBI Taxonomy" id="519541"/>
    <lineage>
        <taxon>Eukaryota</taxon>
        <taxon>Metazoa</taxon>
        <taxon>Porifera</taxon>
        <taxon>Demospongiae</taxon>
        <taxon>Heteroscleromorpha</taxon>
        <taxon>Tetractinellida</taxon>
        <taxon>Astrophorina</taxon>
        <taxon>Geodiidae</taxon>
        <taxon>Geodia</taxon>
    </lineage>
</organism>
<evidence type="ECO:0008006" key="5">
    <source>
        <dbReference type="Google" id="ProtNLM"/>
    </source>
</evidence>